<evidence type="ECO:0000259" key="2">
    <source>
        <dbReference type="PROSITE" id="PS50887"/>
    </source>
</evidence>
<dbReference type="SUPFAM" id="SSF109604">
    <property type="entry name" value="HD-domain/PDEase-like"/>
    <property type="match status" value="1"/>
</dbReference>
<feature type="domain" description="GGDEF" evidence="2">
    <location>
        <begin position="470"/>
        <end position="603"/>
    </location>
</feature>
<feature type="domain" description="HD-GYP" evidence="4">
    <location>
        <begin position="615"/>
        <end position="809"/>
    </location>
</feature>
<feature type="transmembrane region" description="Helical" evidence="1">
    <location>
        <begin position="275"/>
        <end position="293"/>
    </location>
</feature>
<dbReference type="AlphaFoldDB" id="A0A0M6X1P1"/>
<keyword evidence="6" id="KW-1185">Reference proteome</keyword>
<organism evidence="5 6">
    <name type="scientific">Roseburia inulinivorans</name>
    <dbReference type="NCBI Taxonomy" id="360807"/>
    <lineage>
        <taxon>Bacteria</taxon>
        <taxon>Bacillati</taxon>
        <taxon>Bacillota</taxon>
        <taxon>Clostridia</taxon>
        <taxon>Lachnospirales</taxon>
        <taxon>Lachnospiraceae</taxon>
        <taxon>Roseburia</taxon>
    </lineage>
</organism>
<evidence type="ECO:0000256" key="1">
    <source>
        <dbReference type="SAM" id="Phobius"/>
    </source>
</evidence>
<feature type="transmembrane region" description="Helical" evidence="1">
    <location>
        <begin position="12"/>
        <end position="35"/>
    </location>
</feature>
<dbReference type="InterPro" id="IPR043128">
    <property type="entry name" value="Rev_trsase/Diguanyl_cyclase"/>
</dbReference>
<keyword evidence="1" id="KW-0812">Transmembrane</keyword>
<evidence type="ECO:0000259" key="4">
    <source>
        <dbReference type="PROSITE" id="PS51832"/>
    </source>
</evidence>
<dbReference type="EMBL" id="CVRS01000110">
    <property type="protein sequence ID" value="CRL42887.1"/>
    <property type="molecule type" value="Genomic_DNA"/>
</dbReference>
<dbReference type="STRING" id="360807.ERS852392_03025"/>
<keyword evidence="1" id="KW-1133">Transmembrane helix</keyword>
<dbReference type="SUPFAM" id="SSF55073">
    <property type="entry name" value="Nucleotide cyclase"/>
    <property type="match status" value="1"/>
</dbReference>
<feature type="transmembrane region" description="Helical" evidence="1">
    <location>
        <begin position="237"/>
        <end position="255"/>
    </location>
</feature>
<dbReference type="RefSeq" id="WP_055040413.1">
    <property type="nucleotide sequence ID" value="NZ_CVRS01000110.1"/>
</dbReference>
<feature type="transmembrane region" description="Helical" evidence="1">
    <location>
        <begin position="208"/>
        <end position="225"/>
    </location>
</feature>
<accession>A0A0M6X1P1</accession>
<dbReference type="InterPro" id="IPR029787">
    <property type="entry name" value="Nucleotide_cyclase"/>
</dbReference>
<dbReference type="InterPro" id="IPR006674">
    <property type="entry name" value="HD_domain"/>
</dbReference>
<feature type="transmembrane region" description="Helical" evidence="1">
    <location>
        <begin position="148"/>
        <end position="169"/>
    </location>
</feature>
<dbReference type="SMART" id="SM00471">
    <property type="entry name" value="HDc"/>
    <property type="match status" value="1"/>
</dbReference>
<evidence type="ECO:0000313" key="6">
    <source>
        <dbReference type="Proteomes" id="UP000049828"/>
    </source>
</evidence>
<dbReference type="NCBIfam" id="TIGR00277">
    <property type="entry name" value="HDIG"/>
    <property type="match status" value="1"/>
</dbReference>
<dbReference type="NCBIfam" id="TIGR00254">
    <property type="entry name" value="GGDEF"/>
    <property type="match status" value="1"/>
</dbReference>
<dbReference type="Pfam" id="PF13487">
    <property type="entry name" value="HD_5"/>
    <property type="match status" value="1"/>
</dbReference>
<dbReference type="PANTHER" id="PTHR43155:SF2">
    <property type="entry name" value="CYCLIC DI-GMP PHOSPHODIESTERASE PA4108"/>
    <property type="match status" value="1"/>
</dbReference>
<dbReference type="PROSITE" id="PS51831">
    <property type="entry name" value="HD"/>
    <property type="match status" value="1"/>
</dbReference>
<evidence type="ECO:0008006" key="7">
    <source>
        <dbReference type="Google" id="ProtNLM"/>
    </source>
</evidence>
<feature type="transmembrane region" description="Helical" evidence="1">
    <location>
        <begin position="72"/>
        <end position="92"/>
    </location>
</feature>
<dbReference type="Gene3D" id="1.10.3210.10">
    <property type="entry name" value="Hypothetical protein af1432"/>
    <property type="match status" value="1"/>
</dbReference>
<dbReference type="InterPro" id="IPR037522">
    <property type="entry name" value="HD_GYP_dom"/>
</dbReference>
<feature type="transmembrane region" description="Helical" evidence="1">
    <location>
        <begin position="104"/>
        <end position="128"/>
    </location>
</feature>
<dbReference type="InterPro" id="IPR003607">
    <property type="entry name" value="HD/PDEase_dom"/>
</dbReference>
<dbReference type="CDD" id="cd01949">
    <property type="entry name" value="GGDEF"/>
    <property type="match status" value="1"/>
</dbReference>
<dbReference type="SMART" id="SM00267">
    <property type="entry name" value="GGDEF"/>
    <property type="match status" value="1"/>
</dbReference>
<dbReference type="PROSITE" id="PS51832">
    <property type="entry name" value="HD_GYP"/>
    <property type="match status" value="1"/>
</dbReference>
<dbReference type="Gene3D" id="3.30.70.270">
    <property type="match status" value="1"/>
</dbReference>
<dbReference type="InterPro" id="IPR000160">
    <property type="entry name" value="GGDEF_dom"/>
</dbReference>
<proteinExistence type="predicted"/>
<feature type="transmembrane region" description="Helical" evidence="1">
    <location>
        <begin position="47"/>
        <end position="66"/>
    </location>
</feature>
<dbReference type="Pfam" id="PF00990">
    <property type="entry name" value="GGDEF"/>
    <property type="match status" value="1"/>
</dbReference>
<protein>
    <recommendedName>
        <fullName evidence="7">Diguanylate cyclase</fullName>
    </recommendedName>
</protein>
<feature type="domain" description="HD" evidence="3">
    <location>
        <begin position="637"/>
        <end position="759"/>
    </location>
</feature>
<dbReference type="InterPro" id="IPR006675">
    <property type="entry name" value="HDIG_dom"/>
</dbReference>
<dbReference type="Proteomes" id="UP000049828">
    <property type="component" value="Unassembled WGS sequence"/>
</dbReference>
<evidence type="ECO:0000313" key="5">
    <source>
        <dbReference type="EMBL" id="CRL42887.1"/>
    </source>
</evidence>
<name>A0A0M6X1P1_9FIRM</name>
<dbReference type="PANTHER" id="PTHR43155">
    <property type="entry name" value="CYCLIC DI-GMP PHOSPHODIESTERASE PA4108-RELATED"/>
    <property type="match status" value="1"/>
</dbReference>
<reference evidence="6" key="1">
    <citation type="submission" date="2015-05" db="EMBL/GenBank/DDBJ databases">
        <authorList>
            <consortium name="Pathogen Informatics"/>
        </authorList>
    </citation>
    <scope>NUCLEOTIDE SEQUENCE [LARGE SCALE GENOMIC DNA]</scope>
    <source>
        <strain evidence="6">L1-83</strain>
    </source>
</reference>
<gene>
    <name evidence="5" type="ORF">RIL183_32971</name>
</gene>
<evidence type="ECO:0000259" key="3">
    <source>
        <dbReference type="PROSITE" id="PS51831"/>
    </source>
</evidence>
<feature type="transmembrane region" description="Helical" evidence="1">
    <location>
        <begin position="181"/>
        <end position="202"/>
    </location>
</feature>
<keyword evidence="1" id="KW-0472">Membrane</keyword>
<dbReference type="CDD" id="cd00077">
    <property type="entry name" value="HDc"/>
    <property type="match status" value="1"/>
</dbReference>
<dbReference type="PROSITE" id="PS50887">
    <property type="entry name" value="GGDEF"/>
    <property type="match status" value="1"/>
</dbReference>
<sequence>MKHFMNLVLIKNIYIGIPMAALICYLFLLFCFLNVAEKSSEVRDLKAILSALLSWTGGAVLMRLQISPGIQFWYHVSLMGLFTIPILIYGFLFHYLDIRGKDRFLDGCMAVTVSVVLLNVFTGCILPPPEVQIMANGGISYHYHAKTGIWLLAAAEIILLVYVTLLAHKKIGGQLEYRKKLGPLLIGTLLIMGGNILCVMPWSGDFPFDTLGGVGMAVCFVYIIYKQYLFSFSMRATTGAVYLIAVVVAFLPMIILEPNIDHVIGQTDSFTKQFITVFVVLQCLWMVLVMSYARKWLERILYQKKKHIVESLVEFQDMAASILNKKELYQKIRSTVSSAVPDSYARIFEKRDDHFVECTADGDRVLDIEEEARLRSFCGTGGIHKKPEIAVFKYDDKIYGFLYVELHRKNRLIYDEADCIRQIANSVSGALKNISAYEKVYQVSIHDELTGLYNRSYCSEFMKNLDIKEHPTGMIYLDMDNFKLYNDLYGEETGDQILRWSASQVQNLCSDKMSVFRVGSNEFLIIAEESRKEILLSFARLIQNTILEQKEDKPKVIQPITFSIGIAWDKNMAESARKLFRQARRAAFYAKGNGKNRIEIYEKSFEGQEQSREKGYEQVTPTIFALMAAVDAKDSFTFEHSENVSGYAMKLAAKMGLPKDDIQTAKVAGLLHDIGKIGIPESILKKKGKLTDEEYEVMKTHVENSIEMIHFLPNMNYVIPAVLSHHERYDGKGYPGGVKGMDIPLLGRILAVCDSFDAMVSRRAYKDALSVEYAIGELEKGKGTQFDPDVAEAFIELIEEDPSFQVKAS</sequence>
<dbReference type="OrthoDB" id="9804747at2"/>